<evidence type="ECO:0000313" key="2">
    <source>
        <dbReference type="EMBL" id="JAH91805.1"/>
    </source>
</evidence>
<protein>
    <submittedName>
        <fullName evidence="2">Uncharacterized protein</fullName>
    </submittedName>
</protein>
<reference evidence="2" key="2">
    <citation type="journal article" date="2015" name="Fish Shellfish Immunol.">
        <title>Early steps in the European eel (Anguilla anguilla)-Vibrio vulnificus interaction in the gills: Role of the RtxA13 toxin.</title>
        <authorList>
            <person name="Callol A."/>
            <person name="Pajuelo D."/>
            <person name="Ebbesson L."/>
            <person name="Teles M."/>
            <person name="MacKenzie S."/>
            <person name="Amaro C."/>
        </authorList>
    </citation>
    <scope>NUCLEOTIDE SEQUENCE</scope>
</reference>
<keyword evidence="1" id="KW-0732">Signal</keyword>
<feature type="signal peptide" evidence="1">
    <location>
        <begin position="1"/>
        <end position="16"/>
    </location>
</feature>
<name>A0A0E9WQI6_ANGAN</name>
<proteinExistence type="predicted"/>
<evidence type="ECO:0000256" key="1">
    <source>
        <dbReference type="SAM" id="SignalP"/>
    </source>
</evidence>
<feature type="chain" id="PRO_5002434714" evidence="1">
    <location>
        <begin position="17"/>
        <end position="82"/>
    </location>
</feature>
<dbReference type="AlphaFoldDB" id="A0A0E9WQI6"/>
<dbReference type="EMBL" id="GBXM01016772">
    <property type="protein sequence ID" value="JAH91805.1"/>
    <property type="molecule type" value="Transcribed_RNA"/>
</dbReference>
<reference evidence="2" key="1">
    <citation type="submission" date="2014-11" db="EMBL/GenBank/DDBJ databases">
        <authorList>
            <person name="Amaro Gonzalez C."/>
        </authorList>
    </citation>
    <scope>NUCLEOTIDE SEQUENCE</scope>
</reference>
<accession>A0A0E9WQI6</accession>
<organism evidence="2">
    <name type="scientific">Anguilla anguilla</name>
    <name type="common">European freshwater eel</name>
    <name type="synonym">Muraena anguilla</name>
    <dbReference type="NCBI Taxonomy" id="7936"/>
    <lineage>
        <taxon>Eukaryota</taxon>
        <taxon>Metazoa</taxon>
        <taxon>Chordata</taxon>
        <taxon>Craniata</taxon>
        <taxon>Vertebrata</taxon>
        <taxon>Euteleostomi</taxon>
        <taxon>Actinopterygii</taxon>
        <taxon>Neopterygii</taxon>
        <taxon>Teleostei</taxon>
        <taxon>Anguilliformes</taxon>
        <taxon>Anguillidae</taxon>
        <taxon>Anguilla</taxon>
    </lineage>
</organism>
<sequence length="82" mass="9666">MLQFILLCYQFNICDCECKNLFYGVDNMFIIQNVQFGEVLGMSWINHCKISLLLFFNSFAGVGNKLWMNCVLLFCHWLELIL</sequence>